<dbReference type="PROSITE" id="PS01117">
    <property type="entry name" value="HTH_MARR_1"/>
    <property type="match status" value="1"/>
</dbReference>
<dbReference type="InterPro" id="IPR023187">
    <property type="entry name" value="Tscrpt_reg_MarR-type_CS"/>
</dbReference>
<dbReference type="RefSeq" id="WP_105941718.1">
    <property type="nucleotide sequence ID" value="NZ_CP027433.1"/>
</dbReference>
<accession>A0A2S0KE72</accession>
<dbReference type="SUPFAM" id="SSF46785">
    <property type="entry name" value="Winged helix' DNA-binding domain"/>
    <property type="match status" value="1"/>
</dbReference>
<reference evidence="5 6" key="1">
    <citation type="submission" date="2018-03" db="EMBL/GenBank/DDBJ databases">
        <title>Characteristics and genome of n-alkane degrading marine bacteria Gordonia iterans isolated from crude oil contaminated in Tae-an, South Korea.</title>
        <authorList>
            <person name="Lee S.-S."/>
            <person name="Kim H."/>
        </authorList>
    </citation>
    <scope>NUCLEOTIDE SEQUENCE [LARGE SCALE GENOMIC DNA]</scope>
    <source>
        <strain evidence="5 6">Co17</strain>
    </source>
</reference>
<evidence type="ECO:0000259" key="4">
    <source>
        <dbReference type="PROSITE" id="PS50995"/>
    </source>
</evidence>
<dbReference type="PANTHER" id="PTHR33164">
    <property type="entry name" value="TRANSCRIPTIONAL REGULATOR, MARR FAMILY"/>
    <property type="match status" value="1"/>
</dbReference>
<evidence type="ECO:0000313" key="5">
    <source>
        <dbReference type="EMBL" id="AVL99986.1"/>
    </source>
</evidence>
<evidence type="ECO:0000256" key="1">
    <source>
        <dbReference type="ARBA" id="ARBA00023015"/>
    </source>
</evidence>
<dbReference type="GO" id="GO:0006950">
    <property type="term" value="P:response to stress"/>
    <property type="evidence" value="ECO:0007669"/>
    <property type="project" value="TreeGrafter"/>
</dbReference>
<keyword evidence="1" id="KW-0805">Transcription regulation</keyword>
<dbReference type="InterPro" id="IPR036388">
    <property type="entry name" value="WH-like_DNA-bd_sf"/>
</dbReference>
<dbReference type="InterPro" id="IPR000835">
    <property type="entry name" value="HTH_MarR-typ"/>
</dbReference>
<proteinExistence type="predicted"/>
<evidence type="ECO:0000313" key="6">
    <source>
        <dbReference type="Proteomes" id="UP000239814"/>
    </source>
</evidence>
<dbReference type="GO" id="GO:0003700">
    <property type="term" value="F:DNA-binding transcription factor activity"/>
    <property type="evidence" value="ECO:0007669"/>
    <property type="project" value="InterPro"/>
</dbReference>
<feature type="domain" description="HTH marR-type" evidence="4">
    <location>
        <begin position="17"/>
        <end position="151"/>
    </location>
</feature>
<keyword evidence="6" id="KW-1185">Reference proteome</keyword>
<sequence>MSDVHDDRGATITSPASPVVLKALLLHGHRLQVAASAVGGAFGLTADEWLILDALSAGEGLFMSEVSARSLSSGASLTRAVDRLVTRSLVYRSPSLVDRRKVHVHLSDLGRSVHAEMTAELAALDDGLRAALADVEVDAESVVAALTEFADPR</sequence>
<dbReference type="Pfam" id="PF12802">
    <property type="entry name" value="MarR_2"/>
    <property type="match status" value="1"/>
</dbReference>
<dbReference type="PROSITE" id="PS50995">
    <property type="entry name" value="HTH_MARR_2"/>
    <property type="match status" value="1"/>
</dbReference>
<organism evidence="5 6">
    <name type="scientific">Gordonia iterans</name>
    <dbReference type="NCBI Taxonomy" id="1004901"/>
    <lineage>
        <taxon>Bacteria</taxon>
        <taxon>Bacillati</taxon>
        <taxon>Actinomycetota</taxon>
        <taxon>Actinomycetes</taxon>
        <taxon>Mycobacteriales</taxon>
        <taxon>Gordoniaceae</taxon>
        <taxon>Gordonia</taxon>
    </lineage>
</organism>
<dbReference type="OrthoDB" id="4629660at2"/>
<dbReference type="AlphaFoldDB" id="A0A2S0KE72"/>
<dbReference type="InterPro" id="IPR039422">
    <property type="entry name" value="MarR/SlyA-like"/>
</dbReference>
<keyword evidence="2" id="KW-0238">DNA-binding</keyword>
<evidence type="ECO:0000256" key="2">
    <source>
        <dbReference type="ARBA" id="ARBA00023125"/>
    </source>
</evidence>
<dbReference type="KEGG" id="git:C6V83_06595"/>
<protein>
    <submittedName>
        <fullName evidence="5">MarR family transcriptional regulator</fullName>
    </submittedName>
</protein>
<dbReference type="SMART" id="SM00347">
    <property type="entry name" value="HTH_MARR"/>
    <property type="match status" value="1"/>
</dbReference>
<name>A0A2S0KE72_9ACTN</name>
<dbReference type="PANTHER" id="PTHR33164:SF43">
    <property type="entry name" value="HTH-TYPE TRANSCRIPTIONAL REPRESSOR YETL"/>
    <property type="match status" value="1"/>
</dbReference>
<dbReference type="GO" id="GO:0003677">
    <property type="term" value="F:DNA binding"/>
    <property type="evidence" value="ECO:0007669"/>
    <property type="project" value="UniProtKB-KW"/>
</dbReference>
<gene>
    <name evidence="5" type="ORF">C6V83_06595</name>
</gene>
<dbReference type="Gene3D" id="1.10.10.10">
    <property type="entry name" value="Winged helix-like DNA-binding domain superfamily/Winged helix DNA-binding domain"/>
    <property type="match status" value="1"/>
</dbReference>
<dbReference type="Proteomes" id="UP000239814">
    <property type="component" value="Chromosome"/>
</dbReference>
<dbReference type="EMBL" id="CP027433">
    <property type="protein sequence ID" value="AVL99986.1"/>
    <property type="molecule type" value="Genomic_DNA"/>
</dbReference>
<evidence type="ECO:0000256" key="3">
    <source>
        <dbReference type="ARBA" id="ARBA00023163"/>
    </source>
</evidence>
<keyword evidence="3" id="KW-0804">Transcription</keyword>
<dbReference type="InterPro" id="IPR036390">
    <property type="entry name" value="WH_DNA-bd_sf"/>
</dbReference>